<keyword evidence="2" id="KW-1185">Reference proteome</keyword>
<dbReference type="EMBL" id="FOBV01000006">
    <property type="protein sequence ID" value="SEM73472.1"/>
    <property type="molecule type" value="Genomic_DNA"/>
</dbReference>
<organism evidence="1 2">
    <name type="scientific">Chryseobacterium taichungense</name>
    <dbReference type="NCBI Taxonomy" id="295069"/>
    <lineage>
        <taxon>Bacteria</taxon>
        <taxon>Pseudomonadati</taxon>
        <taxon>Bacteroidota</taxon>
        <taxon>Flavobacteriia</taxon>
        <taxon>Flavobacteriales</taxon>
        <taxon>Weeksellaceae</taxon>
        <taxon>Chryseobacterium group</taxon>
        <taxon>Chryseobacterium</taxon>
    </lineage>
</organism>
<dbReference type="Gene3D" id="3.30.1150.10">
    <property type="match status" value="1"/>
</dbReference>
<dbReference type="Proteomes" id="UP000199450">
    <property type="component" value="Unassembled WGS sequence"/>
</dbReference>
<evidence type="ECO:0000313" key="1">
    <source>
        <dbReference type="EMBL" id="SEM73472.1"/>
    </source>
</evidence>
<dbReference type="AlphaFoldDB" id="A0A1H8ARX4"/>
<reference evidence="2" key="1">
    <citation type="submission" date="2016-10" db="EMBL/GenBank/DDBJ databases">
        <authorList>
            <person name="Varghese N."/>
            <person name="Submissions S."/>
        </authorList>
    </citation>
    <scope>NUCLEOTIDE SEQUENCE [LARGE SCALE GENOMIC DNA]</scope>
    <source>
        <strain evidence="2">DSM 17453</strain>
    </source>
</reference>
<proteinExistence type="predicted"/>
<sequence length="137" mass="16119">MTNYIMKKLLLFILFVGFIKIFSQEGISSNQKNEKTNTIYDSVYPEGIYNFRHKFYEIFDRDKVNGRGITTSETTFVVTSEGKIINIKSTGINISMNNEMERTIKEMARFKWIPKKLNGKPVDYKYRFPITITFVED</sequence>
<evidence type="ECO:0000313" key="2">
    <source>
        <dbReference type="Proteomes" id="UP000199450"/>
    </source>
</evidence>
<accession>A0A1H8ARX4</accession>
<name>A0A1H8ARX4_9FLAO</name>
<protein>
    <recommendedName>
        <fullName evidence="3">TonB protein C-terminal</fullName>
    </recommendedName>
</protein>
<gene>
    <name evidence="1" type="ORF">SAMN05421856_10643</name>
</gene>
<dbReference type="STRING" id="295069.SAMN05421856_10643"/>
<dbReference type="SUPFAM" id="SSF74653">
    <property type="entry name" value="TolA/TonB C-terminal domain"/>
    <property type="match status" value="1"/>
</dbReference>
<evidence type="ECO:0008006" key="3">
    <source>
        <dbReference type="Google" id="ProtNLM"/>
    </source>
</evidence>